<reference evidence="5 6" key="1">
    <citation type="submission" date="2020-08" db="EMBL/GenBank/DDBJ databases">
        <title>Genomic Encyclopedia of Type Strains, Phase IV (KMG-V): Genome sequencing to study the core and pangenomes of soil and plant-associated prokaryotes.</title>
        <authorList>
            <person name="Whitman W."/>
        </authorList>
    </citation>
    <scope>NUCLEOTIDE SEQUENCE [LARGE SCALE GENOMIC DNA]</scope>
    <source>
        <strain evidence="3 6">SEMIA 444</strain>
        <strain evidence="2 5">SEMIA 448</strain>
        <strain evidence="4 7">SEMIA 452</strain>
    </source>
</reference>
<evidence type="ECO:0000313" key="5">
    <source>
        <dbReference type="Proteomes" id="UP000520770"/>
    </source>
</evidence>
<gene>
    <name evidence="3" type="ORF">GGE31_005557</name>
    <name evidence="2" type="ORF">GGE33_005518</name>
    <name evidence="4" type="ORF">GGE35_005518</name>
</gene>
<evidence type="ECO:0000313" key="4">
    <source>
        <dbReference type="EMBL" id="MBB4449661.1"/>
    </source>
</evidence>
<protein>
    <submittedName>
        <fullName evidence="2">Putative transposase</fullName>
    </submittedName>
</protein>
<dbReference type="Proteomes" id="UP000576087">
    <property type="component" value="Unassembled WGS sequence"/>
</dbReference>
<sequence>MYQFFPVLWSSPRGSLHYRVSSQWQSTTRKPRAPKAAAKIAAYDVTASPAEQPVKKTRAKRGSKIAPVKADKAAVEPKKVATRTPRAKAAALAPVAPVDDISDLIKLEEENKQLRKELSDKLRSENADLRKRLGKA</sequence>
<feature type="region of interest" description="Disordered" evidence="1">
    <location>
        <begin position="47"/>
        <end position="71"/>
    </location>
</feature>
<feature type="region of interest" description="Disordered" evidence="1">
    <location>
        <begin position="115"/>
        <end position="136"/>
    </location>
</feature>
<evidence type="ECO:0000313" key="6">
    <source>
        <dbReference type="Proteomes" id="UP000524535"/>
    </source>
</evidence>
<dbReference type="Proteomes" id="UP000524535">
    <property type="component" value="Unassembled WGS sequence"/>
</dbReference>
<keyword evidence="6" id="KW-1185">Reference proteome</keyword>
<evidence type="ECO:0000313" key="7">
    <source>
        <dbReference type="Proteomes" id="UP000576087"/>
    </source>
</evidence>
<dbReference type="EMBL" id="JACIGW010000016">
    <property type="protein sequence ID" value="MBB4351735.1"/>
    <property type="molecule type" value="Genomic_DNA"/>
</dbReference>
<evidence type="ECO:0000256" key="1">
    <source>
        <dbReference type="SAM" id="MobiDB-lite"/>
    </source>
</evidence>
<dbReference type="EMBL" id="JACIHM010000019">
    <property type="protein sequence ID" value="MBB4449661.1"/>
    <property type="molecule type" value="Genomic_DNA"/>
</dbReference>
<evidence type="ECO:0000313" key="2">
    <source>
        <dbReference type="EMBL" id="MBB4351735.1"/>
    </source>
</evidence>
<evidence type="ECO:0000313" key="3">
    <source>
        <dbReference type="EMBL" id="MBB4415009.1"/>
    </source>
</evidence>
<accession>A0A7W6SEK0</accession>
<proteinExistence type="predicted"/>
<dbReference type="AlphaFoldDB" id="A0A7W6SEK0"/>
<dbReference type="EMBL" id="JACIGY010000019">
    <property type="protein sequence ID" value="MBB4415009.1"/>
    <property type="molecule type" value="Genomic_DNA"/>
</dbReference>
<dbReference type="Proteomes" id="UP000520770">
    <property type="component" value="Unassembled WGS sequence"/>
</dbReference>
<organism evidence="2 5">
    <name type="scientific">Aliirhizobium cellulosilyticum</name>
    <dbReference type="NCBI Taxonomy" id="393664"/>
    <lineage>
        <taxon>Bacteria</taxon>
        <taxon>Pseudomonadati</taxon>
        <taxon>Pseudomonadota</taxon>
        <taxon>Alphaproteobacteria</taxon>
        <taxon>Hyphomicrobiales</taxon>
        <taxon>Rhizobiaceae</taxon>
        <taxon>Aliirhizobium</taxon>
    </lineage>
</organism>
<comment type="caution">
    <text evidence="2">The sequence shown here is derived from an EMBL/GenBank/DDBJ whole genome shotgun (WGS) entry which is preliminary data.</text>
</comment>
<name>A0A7W6SEK0_9HYPH</name>